<sequence>MTATRTTTLAALAGAMALVSAASFAAEAPTGSKGRALGANDTVHCYGVHSCKGNSDCATSENECKGQNACKGHGFKALKVGQCLSKGGVIGDLG</sequence>
<organism evidence="2 3">
    <name type="scientific">Sphingorhabdus contaminans</name>
    <dbReference type="NCBI Taxonomy" id="1343899"/>
    <lineage>
        <taxon>Bacteria</taxon>
        <taxon>Pseudomonadati</taxon>
        <taxon>Pseudomonadota</taxon>
        <taxon>Alphaproteobacteria</taxon>
        <taxon>Sphingomonadales</taxon>
        <taxon>Sphingomonadaceae</taxon>
        <taxon>Sphingorhabdus</taxon>
    </lineage>
</organism>
<proteinExistence type="predicted"/>
<feature type="signal peptide" evidence="1">
    <location>
        <begin position="1"/>
        <end position="25"/>
    </location>
</feature>
<evidence type="ECO:0000256" key="1">
    <source>
        <dbReference type="SAM" id="SignalP"/>
    </source>
</evidence>
<feature type="chain" id="PRO_5021751459" description="DUF2282 domain-containing protein" evidence="1">
    <location>
        <begin position="26"/>
        <end position="94"/>
    </location>
</feature>
<reference evidence="2 3" key="1">
    <citation type="submission" date="2019-07" db="EMBL/GenBank/DDBJ databases">
        <authorList>
            <person name="Park M."/>
        </authorList>
    </citation>
    <scope>NUCLEOTIDE SEQUENCE [LARGE SCALE GENOMIC DNA]</scope>
    <source>
        <strain evidence="2 3">KCTC32445</strain>
    </source>
</reference>
<dbReference type="EMBL" id="VKKU01000002">
    <property type="protein sequence ID" value="TSB01981.1"/>
    <property type="molecule type" value="Genomic_DNA"/>
</dbReference>
<dbReference type="AlphaFoldDB" id="A0A553WBC0"/>
<evidence type="ECO:0000313" key="2">
    <source>
        <dbReference type="EMBL" id="TSB01981.1"/>
    </source>
</evidence>
<keyword evidence="3" id="KW-1185">Reference proteome</keyword>
<evidence type="ECO:0008006" key="4">
    <source>
        <dbReference type="Google" id="ProtNLM"/>
    </source>
</evidence>
<accession>A0A553WBC0</accession>
<dbReference type="RefSeq" id="WP_143777201.1">
    <property type="nucleotide sequence ID" value="NZ_VKKU01000002.1"/>
</dbReference>
<keyword evidence="1" id="KW-0732">Signal</keyword>
<gene>
    <name evidence="2" type="ORF">FOM92_12605</name>
</gene>
<name>A0A553WBC0_9SPHN</name>
<comment type="caution">
    <text evidence="2">The sequence shown here is derived from an EMBL/GenBank/DDBJ whole genome shotgun (WGS) entry which is preliminary data.</text>
</comment>
<dbReference type="OrthoDB" id="5616300at2"/>
<dbReference type="Proteomes" id="UP000320160">
    <property type="component" value="Unassembled WGS sequence"/>
</dbReference>
<evidence type="ECO:0000313" key="3">
    <source>
        <dbReference type="Proteomes" id="UP000320160"/>
    </source>
</evidence>
<protein>
    <recommendedName>
        <fullName evidence="4">DUF2282 domain-containing protein</fullName>
    </recommendedName>
</protein>